<dbReference type="EMBL" id="HE580267">
    <property type="protein sequence ID" value="CCD23006.1"/>
    <property type="molecule type" value="Genomic_DNA"/>
</dbReference>
<dbReference type="PANTHER" id="PTHR12121:SF11">
    <property type="entry name" value="RNA EXONUCLEASE NGL1"/>
    <property type="match status" value="1"/>
</dbReference>
<protein>
    <recommendedName>
        <fullName evidence="1">Endonuclease/exonuclease/phosphatase domain-containing protein</fullName>
    </recommendedName>
</protein>
<dbReference type="Pfam" id="PF03372">
    <property type="entry name" value="Exo_endo_phos"/>
    <property type="match status" value="1"/>
</dbReference>
<dbReference type="OrthoDB" id="428734at2759"/>
<feature type="domain" description="Endonuclease/exonuclease/phosphatase" evidence="1">
    <location>
        <begin position="34"/>
        <end position="354"/>
    </location>
</feature>
<dbReference type="HOGENOM" id="CLU_858445_0_0_1"/>
<reference evidence="2 3" key="1">
    <citation type="journal article" date="2011" name="Proc. Natl. Acad. Sci. U.S.A.">
        <title>Evolutionary erosion of yeast sex chromosomes by mating-type switching accidents.</title>
        <authorList>
            <person name="Gordon J.L."/>
            <person name="Armisen D."/>
            <person name="Proux-Wera E."/>
            <person name="Oheigeartaigh S.S."/>
            <person name="Byrne K.P."/>
            <person name="Wolfe K.H."/>
        </authorList>
    </citation>
    <scope>NUCLEOTIDE SEQUENCE [LARGE SCALE GENOMIC DNA]</scope>
    <source>
        <strain evidence="3">ATCC 10597 / BCRC 20456 / CBS 421 / NBRC 0211 / NRRL Y-12639</strain>
    </source>
</reference>
<dbReference type="RefSeq" id="XP_003668249.1">
    <property type="nucleotide sequence ID" value="XM_003668201.1"/>
</dbReference>
<evidence type="ECO:0000259" key="1">
    <source>
        <dbReference type="Pfam" id="PF03372"/>
    </source>
</evidence>
<accession>G0W5B8</accession>
<evidence type="ECO:0000313" key="2">
    <source>
        <dbReference type="EMBL" id="CCD23006.1"/>
    </source>
</evidence>
<dbReference type="eggNOG" id="KOG0620">
    <property type="taxonomic scope" value="Eukaryota"/>
</dbReference>
<dbReference type="GeneID" id="11493568"/>
<dbReference type="STRING" id="1071378.G0W5B8"/>
<dbReference type="PANTHER" id="PTHR12121">
    <property type="entry name" value="CARBON CATABOLITE REPRESSOR PROTEIN 4"/>
    <property type="match status" value="1"/>
</dbReference>
<dbReference type="OMA" id="QVYTYVP"/>
<dbReference type="Gene3D" id="3.60.10.10">
    <property type="entry name" value="Endonuclease/exonuclease/phosphatase"/>
    <property type="match status" value="1"/>
</dbReference>
<dbReference type="InterPro" id="IPR036691">
    <property type="entry name" value="Endo/exonu/phosph_ase_sf"/>
</dbReference>
<dbReference type="SUPFAM" id="SSF56219">
    <property type="entry name" value="DNase I-like"/>
    <property type="match status" value="1"/>
</dbReference>
<organism evidence="2 3">
    <name type="scientific">Naumovozyma dairenensis (strain ATCC 10597 / BCRC 20456 / CBS 421 / NBRC 0211 / NRRL Y-12639)</name>
    <name type="common">Saccharomyces dairenensis</name>
    <dbReference type="NCBI Taxonomy" id="1071378"/>
    <lineage>
        <taxon>Eukaryota</taxon>
        <taxon>Fungi</taxon>
        <taxon>Dikarya</taxon>
        <taxon>Ascomycota</taxon>
        <taxon>Saccharomycotina</taxon>
        <taxon>Saccharomycetes</taxon>
        <taxon>Saccharomycetales</taxon>
        <taxon>Saccharomycetaceae</taxon>
        <taxon>Naumovozyma</taxon>
    </lineage>
</organism>
<dbReference type="GO" id="GO:0000175">
    <property type="term" value="F:3'-5'-RNA exonuclease activity"/>
    <property type="evidence" value="ECO:0007669"/>
    <property type="project" value="TreeGrafter"/>
</dbReference>
<sequence length="365" mass="42925">MFQRKFIPILRSSNSLPKIPLSRRIMNDKFTVLSYNMLSPSYMWPQVYTYVPDQYKDWNYRHTLLELELLDKYKADIMCVQEMTKRDYIDYWQLKLGTTIGYGSKFIAKSPPKYWERHLLDLDGVAIFYNLQKFDFISSSGIYLNEFLDVFNPEELQYLKEKTLELTDGAGIKIDEKTLFEILSVKNQVSLFVCLKHKETGQVFIIINTHLYWKYDEVKLSQCIIIMRELSKIIDELLQDVRHSKVKIIFAGDLNSTKDSLVVKFLEGQILSHGALNMVNPMRPYFNSSIYNKVPEDFFTNTCYSGKLKGIFDYLWYNDKDLSLTKILRGKEVSDELEALMEFGLPNKDHPSDHIPILTEFQILH</sequence>
<dbReference type="KEGG" id="ndi:NDAI_0A08530"/>
<gene>
    <name evidence="2" type="primary">NDAI0A08530</name>
    <name evidence="2" type="ordered locus">NDAI_0A08530</name>
</gene>
<dbReference type="AlphaFoldDB" id="G0W5B8"/>
<evidence type="ECO:0000313" key="3">
    <source>
        <dbReference type="Proteomes" id="UP000000689"/>
    </source>
</evidence>
<dbReference type="InterPro" id="IPR050410">
    <property type="entry name" value="CCR4/nocturin_mRNA_transcr"/>
</dbReference>
<keyword evidence="3" id="KW-1185">Reference proteome</keyword>
<name>G0W5B8_NAUDC</name>
<dbReference type="Proteomes" id="UP000000689">
    <property type="component" value="Chromosome 1"/>
</dbReference>
<proteinExistence type="predicted"/>
<dbReference type="InterPro" id="IPR005135">
    <property type="entry name" value="Endo/exonuclease/phosphatase"/>
</dbReference>